<dbReference type="GO" id="GO:0006508">
    <property type="term" value="P:proteolysis"/>
    <property type="evidence" value="ECO:0007669"/>
    <property type="project" value="InterPro"/>
</dbReference>
<dbReference type="EMBL" id="LK023368">
    <property type="protein sequence ID" value="CDS12690.1"/>
    <property type="molecule type" value="Genomic_DNA"/>
</dbReference>
<sequence>MISKQQIPVAGLQLTVYGLEEYKSKGSQGPVAVMFAMHGRLQKMSAMDPICEALCSLNDKNQPGQRHLIAISFDHPNHGGRLVHRASNFAWKEGKHENPMHAQDMWSMYHSSASTVSQLIDVVEDYLFGPQEQSRVQVWGVMGFSMGGHATFLAAASDPRISVAIPIVGTADFLSLLRDRLSQSSLSEKDHLPRRFCEMVDAKTANLDIRLKNTKLLMMSGAKDQLVPGKFNLDLVNRLKKTHTGQQGRDWAFVIVPNCGHEWSKTMFDLSVAWVDQWMVQTSSATSNIETTLKAHL</sequence>
<feature type="domain" description="Peptidase S9 prolyl oligopeptidase catalytic" evidence="1">
    <location>
        <begin position="137"/>
        <end position="265"/>
    </location>
</feature>
<dbReference type="Gene3D" id="3.40.50.1820">
    <property type="entry name" value="alpha/beta hydrolase"/>
    <property type="match status" value="1"/>
</dbReference>
<dbReference type="OrthoDB" id="2152248at2759"/>
<dbReference type="PANTHER" id="PTHR47381">
    <property type="entry name" value="ALPHA/BETA-HYDROLASES SUPERFAMILY PROTEIN"/>
    <property type="match status" value="1"/>
</dbReference>
<gene>
    <name evidence="2" type="ORF">LRAMOSA04876</name>
</gene>
<dbReference type="Pfam" id="PF00326">
    <property type="entry name" value="Peptidase_S9"/>
    <property type="match status" value="1"/>
</dbReference>
<dbReference type="InterPro" id="IPR029058">
    <property type="entry name" value="AB_hydrolase_fold"/>
</dbReference>
<evidence type="ECO:0000313" key="2">
    <source>
        <dbReference type="EMBL" id="CDS12690.1"/>
    </source>
</evidence>
<dbReference type="PANTHER" id="PTHR47381:SF3">
    <property type="entry name" value="ALPHA_BETA-HYDROLASES SUPERFAMILY PROTEIN"/>
    <property type="match status" value="1"/>
</dbReference>
<dbReference type="SUPFAM" id="SSF53474">
    <property type="entry name" value="alpha/beta-Hydrolases"/>
    <property type="match status" value="1"/>
</dbReference>
<accession>A0A077WZF8</accession>
<proteinExistence type="predicted"/>
<organism evidence="2">
    <name type="scientific">Lichtheimia ramosa</name>
    <dbReference type="NCBI Taxonomy" id="688394"/>
    <lineage>
        <taxon>Eukaryota</taxon>
        <taxon>Fungi</taxon>
        <taxon>Fungi incertae sedis</taxon>
        <taxon>Mucoromycota</taxon>
        <taxon>Mucoromycotina</taxon>
        <taxon>Mucoromycetes</taxon>
        <taxon>Mucorales</taxon>
        <taxon>Lichtheimiaceae</taxon>
        <taxon>Lichtheimia</taxon>
    </lineage>
</organism>
<reference evidence="2" key="1">
    <citation type="journal article" date="2014" name="Genome Announc.">
        <title>De novo whole-genome sequence and genome annotation of Lichtheimia ramosa.</title>
        <authorList>
            <person name="Linde J."/>
            <person name="Schwartze V."/>
            <person name="Binder U."/>
            <person name="Lass-Florl C."/>
            <person name="Voigt K."/>
            <person name="Horn F."/>
        </authorList>
    </citation>
    <scope>NUCLEOTIDE SEQUENCE</scope>
    <source>
        <strain evidence="2">JMRC FSU:6197</strain>
    </source>
</reference>
<dbReference type="AlphaFoldDB" id="A0A077WZF8"/>
<protein>
    <recommendedName>
        <fullName evidence="1">Peptidase S9 prolyl oligopeptidase catalytic domain-containing protein</fullName>
    </recommendedName>
</protein>
<evidence type="ECO:0000259" key="1">
    <source>
        <dbReference type="Pfam" id="PF00326"/>
    </source>
</evidence>
<dbReference type="InterPro" id="IPR001375">
    <property type="entry name" value="Peptidase_S9_cat"/>
</dbReference>
<name>A0A077WZF8_9FUNG</name>
<dbReference type="GO" id="GO:0008236">
    <property type="term" value="F:serine-type peptidase activity"/>
    <property type="evidence" value="ECO:0007669"/>
    <property type="project" value="InterPro"/>
</dbReference>